<keyword evidence="2" id="KW-1185">Reference proteome</keyword>
<dbReference type="AlphaFoldDB" id="A0A392QWJ6"/>
<organism evidence="1 2">
    <name type="scientific">Trifolium medium</name>
    <dbReference type="NCBI Taxonomy" id="97028"/>
    <lineage>
        <taxon>Eukaryota</taxon>
        <taxon>Viridiplantae</taxon>
        <taxon>Streptophyta</taxon>
        <taxon>Embryophyta</taxon>
        <taxon>Tracheophyta</taxon>
        <taxon>Spermatophyta</taxon>
        <taxon>Magnoliopsida</taxon>
        <taxon>eudicotyledons</taxon>
        <taxon>Gunneridae</taxon>
        <taxon>Pentapetalae</taxon>
        <taxon>rosids</taxon>
        <taxon>fabids</taxon>
        <taxon>Fabales</taxon>
        <taxon>Fabaceae</taxon>
        <taxon>Papilionoideae</taxon>
        <taxon>50 kb inversion clade</taxon>
        <taxon>NPAAA clade</taxon>
        <taxon>Hologalegina</taxon>
        <taxon>IRL clade</taxon>
        <taxon>Trifolieae</taxon>
        <taxon>Trifolium</taxon>
    </lineage>
</organism>
<dbReference type="Proteomes" id="UP000265520">
    <property type="component" value="Unassembled WGS sequence"/>
</dbReference>
<evidence type="ECO:0000313" key="1">
    <source>
        <dbReference type="EMBL" id="MCI28668.1"/>
    </source>
</evidence>
<accession>A0A392QWJ6</accession>
<protein>
    <submittedName>
        <fullName evidence="1">Uncharacterized protein</fullName>
    </submittedName>
</protein>
<dbReference type="EMBL" id="LXQA010167195">
    <property type="protein sequence ID" value="MCI28668.1"/>
    <property type="molecule type" value="Genomic_DNA"/>
</dbReference>
<sequence>MGESFSPYLSKSRVISWKSSTIQGTRNKSSRSSFKRAFMESTSESILRGPDGPEAAATLETYEVDEGTMDKRWAILH</sequence>
<name>A0A392QWJ6_9FABA</name>
<reference evidence="1 2" key="1">
    <citation type="journal article" date="2018" name="Front. Plant Sci.">
        <title>Red Clover (Trifolium pratense) and Zigzag Clover (T. medium) - A Picture of Genomic Similarities and Differences.</title>
        <authorList>
            <person name="Dluhosova J."/>
            <person name="Istvanek J."/>
            <person name="Nedelnik J."/>
            <person name="Repkova J."/>
        </authorList>
    </citation>
    <scope>NUCLEOTIDE SEQUENCE [LARGE SCALE GENOMIC DNA]</scope>
    <source>
        <strain evidence="2">cv. 10/8</strain>
        <tissue evidence="1">Leaf</tissue>
    </source>
</reference>
<proteinExistence type="predicted"/>
<comment type="caution">
    <text evidence="1">The sequence shown here is derived from an EMBL/GenBank/DDBJ whole genome shotgun (WGS) entry which is preliminary data.</text>
</comment>
<evidence type="ECO:0000313" key="2">
    <source>
        <dbReference type="Proteomes" id="UP000265520"/>
    </source>
</evidence>